<organism evidence="2 3">
    <name type="scientific">Dendrothele bispora (strain CBS 962.96)</name>
    <dbReference type="NCBI Taxonomy" id="1314807"/>
    <lineage>
        <taxon>Eukaryota</taxon>
        <taxon>Fungi</taxon>
        <taxon>Dikarya</taxon>
        <taxon>Basidiomycota</taxon>
        <taxon>Agaricomycotina</taxon>
        <taxon>Agaricomycetes</taxon>
        <taxon>Agaricomycetidae</taxon>
        <taxon>Agaricales</taxon>
        <taxon>Agaricales incertae sedis</taxon>
        <taxon>Dendrothele</taxon>
    </lineage>
</organism>
<feature type="region of interest" description="Disordered" evidence="1">
    <location>
        <begin position="403"/>
        <end position="452"/>
    </location>
</feature>
<evidence type="ECO:0000313" key="2">
    <source>
        <dbReference type="EMBL" id="THV00005.1"/>
    </source>
</evidence>
<evidence type="ECO:0000313" key="3">
    <source>
        <dbReference type="Proteomes" id="UP000297245"/>
    </source>
</evidence>
<feature type="compositionally biased region" description="Basic residues" evidence="1">
    <location>
        <begin position="407"/>
        <end position="443"/>
    </location>
</feature>
<dbReference type="Proteomes" id="UP000297245">
    <property type="component" value="Unassembled WGS sequence"/>
</dbReference>
<accession>A0A4S8MBX1</accession>
<protein>
    <submittedName>
        <fullName evidence="2">Uncharacterized protein</fullName>
    </submittedName>
</protein>
<gene>
    <name evidence="2" type="ORF">K435DRAFT_855107</name>
</gene>
<evidence type="ECO:0000256" key="1">
    <source>
        <dbReference type="SAM" id="MobiDB-lite"/>
    </source>
</evidence>
<keyword evidence="3" id="KW-1185">Reference proteome</keyword>
<feature type="region of interest" description="Disordered" evidence="1">
    <location>
        <begin position="346"/>
        <end position="386"/>
    </location>
</feature>
<proteinExistence type="predicted"/>
<name>A0A4S8MBX1_DENBC</name>
<dbReference type="OrthoDB" id="3034943at2759"/>
<dbReference type="EMBL" id="ML179110">
    <property type="protein sequence ID" value="THV00005.1"/>
    <property type="molecule type" value="Genomic_DNA"/>
</dbReference>
<feature type="region of interest" description="Disordered" evidence="1">
    <location>
        <begin position="1"/>
        <end position="21"/>
    </location>
</feature>
<dbReference type="AlphaFoldDB" id="A0A4S8MBX1"/>
<sequence>MGDRIVPVPANPDNPSRPSDEWMRSRAWIDGAVNPPVMYFSHGDIETVWNYWAERLPQFRQQQSQTTSIPVIDIQAQMPVQDPSDPPPYYRPHVYRPIVPTSDQHAEPAIEPAATSTNLDREYSVAVTKTYQVLETKPPSTRARNKVSQPKSIAKSDTLPGTTVIAGTGRVAFVEWFLKLHQLDDQYAPGPLHRPPFYFWWQGLTKTSRFTIENDTQFNAAVNELRKCNPNRAHFRVFVEFDVDSMHGWRVRAKRPVEDQTGDDQEMTHGIAVPSLEAYSNNDQMKGHFVGKLKKTWGCNTHKNEHGGSGFCWVDSEGQHVGLNMKVMGKWAEEILNGEATVKVPPNIPGIETARNGKPSVRPRGRQGARSGKGAQEQAVSPPSTDSATALLLAGVTTLMSAQIHHTSQHRSRSRSHSRSRSRSHSRGRRHSRSHRKRPRHHSPSLPSSPYKAEPTLDLAECLSDFFVKHQIDMRPCQEMLEGLSFTPDVIPDVSVERLCNVMNMVEGKVIKFRKFCVEWVEMKHRHHRN</sequence>
<reference evidence="2 3" key="1">
    <citation type="journal article" date="2019" name="Nat. Ecol. Evol.">
        <title>Megaphylogeny resolves global patterns of mushroom evolution.</title>
        <authorList>
            <person name="Varga T."/>
            <person name="Krizsan K."/>
            <person name="Foldi C."/>
            <person name="Dima B."/>
            <person name="Sanchez-Garcia M."/>
            <person name="Sanchez-Ramirez S."/>
            <person name="Szollosi G.J."/>
            <person name="Szarkandi J.G."/>
            <person name="Papp V."/>
            <person name="Albert L."/>
            <person name="Andreopoulos W."/>
            <person name="Angelini C."/>
            <person name="Antonin V."/>
            <person name="Barry K.W."/>
            <person name="Bougher N.L."/>
            <person name="Buchanan P."/>
            <person name="Buyck B."/>
            <person name="Bense V."/>
            <person name="Catcheside P."/>
            <person name="Chovatia M."/>
            <person name="Cooper J."/>
            <person name="Damon W."/>
            <person name="Desjardin D."/>
            <person name="Finy P."/>
            <person name="Geml J."/>
            <person name="Haridas S."/>
            <person name="Hughes K."/>
            <person name="Justo A."/>
            <person name="Karasinski D."/>
            <person name="Kautmanova I."/>
            <person name="Kiss B."/>
            <person name="Kocsube S."/>
            <person name="Kotiranta H."/>
            <person name="LaButti K.M."/>
            <person name="Lechner B.E."/>
            <person name="Liimatainen K."/>
            <person name="Lipzen A."/>
            <person name="Lukacs Z."/>
            <person name="Mihaltcheva S."/>
            <person name="Morgado L.N."/>
            <person name="Niskanen T."/>
            <person name="Noordeloos M.E."/>
            <person name="Ohm R.A."/>
            <person name="Ortiz-Santana B."/>
            <person name="Ovrebo C."/>
            <person name="Racz N."/>
            <person name="Riley R."/>
            <person name="Savchenko A."/>
            <person name="Shiryaev A."/>
            <person name="Soop K."/>
            <person name="Spirin V."/>
            <person name="Szebenyi C."/>
            <person name="Tomsovsky M."/>
            <person name="Tulloss R.E."/>
            <person name="Uehling J."/>
            <person name="Grigoriev I.V."/>
            <person name="Vagvolgyi C."/>
            <person name="Papp T."/>
            <person name="Martin F.M."/>
            <person name="Miettinen O."/>
            <person name="Hibbett D.S."/>
            <person name="Nagy L.G."/>
        </authorList>
    </citation>
    <scope>NUCLEOTIDE SEQUENCE [LARGE SCALE GENOMIC DNA]</scope>
    <source>
        <strain evidence="2 3">CBS 962.96</strain>
    </source>
</reference>